<protein>
    <recommendedName>
        <fullName evidence="4">BIG2 domain-containing protein</fullName>
    </recommendedName>
</protein>
<accession>A0A4U0V4B0</accession>
<evidence type="ECO:0008006" key="4">
    <source>
        <dbReference type="Google" id="ProtNLM"/>
    </source>
</evidence>
<keyword evidence="1" id="KW-0732">Signal</keyword>
<reference evidence="2 3" key="1">
    <citation type="submission" date="2017-03" db="EMBL/GenBank/DDBJ databases">
        <title>Genomes of endolithic fungi from Antarctica.</title>
        <authorList>
            <person name="Coleine C."/>
            <person name="Masonjones S."/>
            <person name="Stajich J.E."/>
        </authorList>
    </citation>
    <scope>NUCLEOTIDE SEQUENCE [LARGE SCALE GENOMIC DNA]</scope>
    <source>
        <strain evidence="2 3">CCFEE 5311</strain>
    </source>
</reference>
<dbReference type="OrthoDB" id="5429002at2759"/>
<evidence type="ECO:0000313" key="3">
    <source>
        <dbReference type="Proteomes" id="UP000310066"/>
    </source>
</evidence>
<dbReference type="EMBL" id="NAJP01000022">
    <property type="protein sequence ID" value="TKA42656.1"/>
    <property type="molecule type" value="Genomic_DNA"/>
</dbReference>
<dbReference type="AlphaFoldDB" id="A0A4U0V4B0"/>
<dbReference type="Gene3D" id="3.30.540.30">
    <property type="match status" value="1"/>
</dbReference>
<feature type="chain" id="PRO_5020964461" description="BIG2 domain-containing protein" evidence="1">
    <location>
        <begin position="21"/>
        <end position="295"/>
    </location>
</feature>
<sequence>MRASIFIAPFMAAAVAVAQSEVVETLVSASGNTSVTTTISYSVPQTTLLTQTNSEGVVTGQPVAATIPAGLTASPVAATIPAGETGSPVAITSQPAVATIPAGLPIGVTSLAQNASGTLSYFTVSVGTSTTLVIGGAGPVVAVGTASSGTASGSAASASASASSAASGSGSASAASATGSSSTAAAAASSSTAKSAASATVRRSRLLGLLALALSSLRCSRMVPNALDDSTRKQYLADDPPTIVPLAIKQQFEALNDKEKKYAHYISRAAFSGTRVNLRQVSVESEAIYDFIVAA</sequence>
<dbReference type="Proteomes" id="UP000310066">
    <property type="component" value="Unassembled WGS sequence"/>
</dbReference>
<feature type="signal peptide" evidence="1">
    <location>
        <begin position="1"/>
        <end position="20"/>
    </location>
</feature>
<name>A0A4U0V4B0_9PEZI</name>
<gene>
    <name evidence="2" type="ORF">B0A54_07499</name>
</gene>
<comment type="caution">
    <text evidence="2">The sequence shown here is derived from an EMBL/GenBank/DDBJ whole genome shotgun (WGS) entry which is preliminary data.</text>
</comment>
<dbReference type="STRING" id="329885.A0A4U0V4B0"/>
<organism evidence="2 3">
    <name type="scientific">Friedmanniomyces endolithicus</name>
    <dbReference type="NCBI Taxonomy" id="329885"/>
    <lineage>
        <taxon>Eukaryota</taxon>
        <taxon>Fungi</taxon>
        <taxon>Dikarya</taxon>
        <taxon>Ascomycota</taxon>
        <taxon>Pezizomycotina</taxon>
        <taxon>Dothideomycetes</taxon>
        <taxon>Dothideomycetidae</taxon>
        <taxon>Mycosphaerellales</taxon>
        <taxon>Teratosphaeriaceae</taxon>
        <taxon>Friedmanniomyces</taxon>
    </lineage>
</organism>
<evidence type="ECO:0000256" key="1">
    <source>
        <dbReference type="SAM" id="SignalP"/>
    </source>
</evidence>
<proteinExistence type="predicted"/>
<evidence type="ECO:0000313" key="2">
    <source>
        <dbReference type="EMBL" id="TKA42656.1"/>
    </source>
</evidence>